<dbReference type="Gene3D" id="1.20.1250.10">
    <property type="match status" value="1"/>
</dbReference>
<keyword evidence="5 7" id="KW-0051">Antiviral defense</keyword>
<reference evidence="10" key="1">
    <citation type="submission" date="2025-08" db="UniProtKB">
        <authorList>
            <consortium name="RefSeq"/>
        </authorList>
    </citation>
    <scope>IDENTIFICATION</scope>
</reference>
<proteinExistence type="inferred from homology"/>
<keyword evidence="3 7" id="KW-0202">Cytokine</keyword>
<evidence type="ECO:0000256" key="3">
    <source>
        <dbReference type="ARBA" id="ARBA00022514"/>
    </source>
</evidence>
<dbReference type="PANTHER" id="PTHR11691">
    <property type="entry name" value="TYPE I INTERFERON"/>
    <property type="match status" value="1"/>
</dbReference>
<evidence type="ECO:0000256" key="2">
    <source>
        <dbReference type="ARBA" id="ARBA00011033"/>
    </source>
</evidence>
<dbReference type="GeneID" id="103598038"/>
<evidence type="ECO:0000256" key="1">
    <source>
        <dbReference type="ARBA" id="ARBA00004613"/>
    </source>
</evidence>
<feature type="signal peptide" evidence="8">
    <location>
        <begin position="1"/>
        <end position="23"/>
    </location>
</feature>
<comment type="similarity">
    <text evidence="2 7">Belongs to the alpha/beta interferon family.</text>
</comment>
<comment type="subcellular location">
    <subcellularLocation>
        <location evidence="1">Secreted</location>
    </subcellularLocation>
</comment>
<dbReference type="SMART" id="SM00076">
    <property type="entry name" value="IFabd"/>
    <property type="match status" value="1"/>
</dbReference>
<dbReference type="PANTHER" id="PTHR11691:SF37">
    <property type="entry name" value="INTERFERON OMEGA-1"/>
    <property type="match status" value="1"/>
</dbReference>
<evidence type="ECO:0000256" key="5">
    <source>
        <dbReference type="ARBA" id="ARBA00023118"/>
    </source>
</evidence>
<evidence type="ECO:0000313" key="10">
    <source>
        <dbReference type="RefSeq" id="XP_008580167.1"/>
    </source>
</evidence>
<dbReference type="PRINTS" id="PR00266">
    <property type="entry name" value="INTERFERONAB"/>
</dbReference>
<keyword evidence="4" id="KW-0964">Secreted</keyword>
<sequence length="195" mass="21935">MALLLPLLTALLVGSYGPAGSLGCDLPQNSVLLSRTTFVLLAQMRRISPFLCLKDRSDFRFPKEVVDGSQFQKAQAMSVLHEMLQQIFSLFHPERSSAAWNPTLLGELRAALHGQLKDLETCPVQAMGEEESARVTEGPILALKRYFQRIRVYLEEKKYSDCAWEVIRGEITRSFSSSTNLQERLRREDGDLGSS</sequence>
<dbReference type="SUPFAM" id="SSF47266">
    <property type="entry name" value="4-helical cytokines"/>
    <property type="match status" value="1"/>
</dbReference>
<evidence type="ECO:0000256" key="7">
    <source>
        <dbReference type="RuleBase" id="RU000436"/>
    </source>
</evidence>
<dbReference type="InterPro" id="IPR009079">
    <property type="entry name" value="4_helix_cytokine-like_core"/>
</dbReference>
<dbReference type="PROSITE" id="PS00252">
    <property type="entry name" value="INTERFERON_A_B_D"/>
    <property type="match status" value="1"/>
</dbReference>
<keyword evidence="6" id="KW-1015">Disulfide bond</keyword>
<name>A0ABM0RHS6_GALVR</name>
<dbReference type="InterPro" id="IPR000471">
    <property type="entry name" value="Interferon_alpha/beta/delta"/>
</dbReference>
<dbReference type="Pfam" id="PF00143">
    <property type="entry name" value="Interferon"/>
    <property type="match status" value="1"/>
</dbReference>
<protein>
    <submittedName>
        <fullName evidence="10">Interferon omega-1-like</fullName>
    </submittedName>
</protein>
<dbReference type="RefSeq" id="XP_008580167.1">
    <property type="nucleotide sequence ID" value="XM_008581945.1"/>
</dbReference>
<evidence type="ECO:0000256" key="6">
    <source>
        <dbReference type="ARBA" id="ARBA00023157"/>
    </source>
</evidence>
<dbReference type="CDD" id="cd00095">
    <property type="entry name" value="IFab"/>
    <property type="match status" value="1"/>
</dbReference>
<feature type="chain" id="PRO_5047118341" evidence="8">
    <location>
        <begin position="24"/>
        <end position="195"/>
    </location>
</feature>
<evidence type="ECO:0000313" key="9">
    <source>
        <dbReference type="Proteomes" id="UP000694923"/>
    </source>
</evidence>
<dbReference type="Proteomes" id="UP000694923">
    <property type="component" value="Unplaced"/>
</dbReference>
<organism evidence="9 10">
    <name type="scientific">Galeopterus variegatus</name>
    <name type="common">Malayan flying lemur</name>
    <name type="synonym">Cynocephalus variegatus</name>
    <dbReference type="NCBI Taxonomy" id="482537"/>
    <lineage>
        <taxon>Eukaryota</taxon>
        <taxon>Metazoa</taxon>
        <taxon>Chordata</taxon>
        <taxon>Craniata</taxon>
        <taxon>Vertebrata</taxon>
        <taxon>Euteleostomi</taxon>
        <taxon>Mammalia</taxon>
        <taxon>Eutheria</taxon>
        <taxon>Euarchontoglires</taxon>
        <taxon>Dermoptera</taxon>
        <taxon>Cynocephalidae</taxon>
        <taxon>Galeopterus</taxon>
    </lineage>
</organism>
<evidence type="ECO:0000256" key="8">
    <source>
        <dbReference type="SAM" id="SignalP"/>
    </source>
</evidence>
<accession>A0ABM0RHS6</accession>
<gene>
    <name evidence="10" type="primary">LOC103598038</name>
</gene>
<keyword evidence="9" id="KW-1185">Reference proteome</keyword>
<evidence type="ECO:0000256" key="4">
    <source>
        <dbReference type="ARBA" id="ARBA00022525"/>
    </source>
</evidence>
<keyword evidence="8" id="KW-0732">Signal</keyword>